<gene>
    <name evidence="2" type="ORF">H257_12656</name>
</gene>
<feature type="compositionally biased region" description="Basic residues" evidence="1">
    <location>
        <begin position="278"/>
        <end position="287"/>
    </location>
</feature>
<protein>
    <submittedName>
        <fullName evidence="2">Uncharacterized protein</fullName>
    </submittedName>
</protein>
<organism evidence="2">
    <name type="scientific">Aphanomyces astaci</name>
    <name type="common">Crayfish plague agent</name>
    <dbReference type="NCBI Taxonomy" id="112090"/>
    <lineage>
        <taxon>Eukaryota</taxon>
        <taxon>Sar</taxon>
        <taxon>Stramenopiles</taxon>
        <taxon>Oomycota</taxon>
        <taxon>Saprolegniomycetes</taxon>
        <taxon>Saprolegniales</taxon>
        <taxon>Verrucalvaceae</taxon>
        <taxon>Aphanomyces</taxon>
    </lineage>
</organism>
<name>W4FXE9_APHAT</name>
<proteinExistence type="predicted"/>
<sequence>MPPPEPTKLGMSPHSPGYLRVLVHLQSHPEHTDELRDEMSTWDSVIALQLPLTSEKALAAFPLLSLLHWGPLYSSDSPIILAPSGLHPLDVRCSLPQVAAPPPRKSPAPRTATTAQPIPSEPVRPVFTTIRSSAATTLFPIQHWANKPAVPHTSNTVATTVPPQQAFTRTKVKRIRFTIWHWVPPREYTTASCAPEPSSLQAHHSHHRYTAHTQLPSVGIRELKHGFLFRNWVSTSNIFGLCGHAQDLGFPSFHCPSSGGRCVHPRRPPRKPIIGTTRHNRQQRLRSGRPTTLPSPRYVRRVKTT</sequence>
<accession>W4FXE9</accession>
<dbReference type="VEuPathDB" id="FungiDB:H257_12656"/>
<dbReference type="EMBL" id="KI913155">
    <property type="protein sequence ID" value="ETV72180.1"/>
    <property type="molecule type" value="Genomic_DNA"/>
</dbReference>
<dbReference type="RefSeq" id="XP_009838248.1">
    <property type="nucleotide sequence ID" value="XM_009839946.1"/>
</dbReference>
<reference evidence="2" key="1">
    <citation type="submission" date="2013-12" db="EMBL/GenBank/DDBJ databases">
        <title>The Genome Sequence of Aphanomyces astaci APO3.</title>
        <authorList>
            <consortium name="The Broad Institute Genomics Platform"/>
            <person name="Russ C."/>
            <person name="Tyler B."/>
            <person name="van West P."/>
            <person name="Dieguez-Uribeondo J."/>
            <person name="Young S.K."/>
            <person name="Zeng Q."/>
            <person name="Gargeya S."/>
            <person name="Fitzgerald M."/>
            <person name="Abouelleil A."/>
            <person name="Alvarado L."/>
            <person name="Chapman S.B."/>
            <person name="Gainer-Dewar J."/>
            <person name="Goldberg J."/>
            <person name="Griggs A."/>
            <person name="Gujja S."/>
            <person name="Hansen M."/>
            <person name="Howarth C."/>
            <person name="Imamovic A."/>
            <person name="Ireland A."/>
            <person name="Larimer J."/>
            <person name="McCowan C."/>
            <person name="Murphy C."/>
            <person name="Pearson M."/>
            <person name="Poon T.W."/>
            <person name="Priest M."/>
            <person name="Roberts A."/>
            <person name="Saif S."/>
            <person name="Shea T."/>
            <person name="Sykes S."/>
            <person name="Wortman J."/>
            <person name="Nusbaum C."/>
            <person name="Birren B."/>
        </authorList>
    </citation>
    <scope>NUCLEOTIDE SEQUENCE [LARGE SCALE GENOMIC DNA]</scope>
    <source>
        <strain evidence="2">APO3</strain>
    </source>
</reference>
<feature type="region of interest" description="Disordered" evidence="1">
    <location>
        <begin position="97"/>
        <end position="121"/>
    </location>
</feature>
<evidence type="ECO:0000313" key="2">
    <source>
        <dbReference type="EMBL" id="ETV72180.1"/>
    </source>
</evidence>
<feature type="region of interest" description="Disordered" evidence="1">
    <location>
        <begin position="259"/>
        <end position="305"/>
    </location>
</feature>
<evidence type="ECO:0000256" key="1">
    <source>
        <dbReference type="SAM" id="MobiDB-lite"/>
    </source>
</evidence>
<dbReference type="AlphaFoldDB" id="W4FXE9"/>
<dbReference type="GeneID" id="20814652"/>